<dbReference type="EMBL" id="HE613254">
    <property type="protein sequence ID" value="CCE66769.1"/>
    <property type="molecule type" value="Genomic_DNA"/>
</dbReference>
<organism evidence="2">
    <name type="scientific">Candidatus Mycoplasma haematominutum 'Birmingham 1'</name>
    <dbReference type="NCBI Taxonomy" id="1116213"/>
    <lineage>
        <taxon>Bacteria</taxon>
        <taxon>Bacillati</taxon>
        <taxon>Mycoplasmatota</taxon>
        <taxon>Mollicutes</taxon>
        <taxon>Mycoplasmataceae</taxon>
        <taxon>Mycoplasma</taxon>
    </lineage>
</organism>
<name>G8C371_9MOLU</name>
<dbReference type="AlphaFoldDB" id="G8C371"/>
<reference evidence="2" key="1">
    <citation type="submission" date="2011-11" db="EMBL/GenBank/DDBJ databases">
        <title>Complete genome sequence of Candidatus Mycoplasma haemominutum.</title>
        <authorList>
            <person name="Barker E.N."/>
            <person name="Darby A.C."/>
            <person name="Helps C.R."/>
            <person name="Peters I.R."/>
            <person name="Hughes M.A."/>
            <person name="Radford A.D."/>
            <person name="Novacco M."/>
            <person name="Boretti F."/>
            <person name="Hofmann-Lehmann R."/>
            <person name="Tasker S."/>
        </authorList>
    </citation>
    <scope>NUCLEOTIDE SEQUENCE</scope>
    <source>
        <strain evidence="2">Birmingham 1</strain>
    </source>
</reference>
<dbReference type="KEGG" id="mhb:MHM_02510"/>
<accession>G8C371</accession>
<evidence type="ECO:0000256" key="1">
    <source>
        <dbReference type="SAM" id="Coils"/>
    </source>
</evidence>
<reference evidence="2" key="2">
    <citation type="submission" date="2011-11" db="EMBL/GenBank/DDBJ databases">
        <authorList>
            <person name="Barker E."/>
        </authorList>
    </citation>
    <scope>NUCLEOTIDE SEQUENCE</scope>
    <source>
        <strain evidence="2">Birmingham 1</strain>
    </source>
</reference>
<dbReference type="PATRIC" id="fig|1116213.3.peg.266"/>
<sequence length="272" mass="33000">MISRKLKKTQEVSLSISQKRQIDLLLKKLIELLSLDTLQDYGKHSLRNMLWREIFFEQGLGSENEELTGELLWEYIDIVKEAIGESEINLDESFSNMEDQLMELEELWREEDLKRRKQGEIGLKIEQLWKQKEFNNREIHKYYKLRDSLELEEEEKLEKEWDNKSITELNKKVEENLEKRRKLEEEKEKVYLELKKLKQAQQLLWDKKEEYCSRYEEYSYELSRLHSKLDRLCIRLQRDCEENERRINLALLEFSKKITGVESLYLGAPKKS</sequence>
<keyword evidence="1" id="KW-0175">Coiled coil</keyword>
<evidence type="ECO:0000313" key="2">
    <source>
        <dbReference type="EMBL" id="CCE66769.1"/>
    </source>
</evidence>
<protein>
    <submittedName>
        <fullName evidence="2">Uncharacterized protein</fullName>
    </submittedName>
</protein>
<gene>
    <name evidence="2" type="ORF">MHM_02510</name>
</gene>
<dbReference type="HOGENOM" id="CLU_1021906_0_0_14"/>
<feature type="coiled-coil region" evidence="1">
    <location>
        <begin position="166"/>
        <end position="200"/>
    </location>
</feature>
<proteinExistence type="predicted"/>